<dbReference type="InterPro" id="IPR050268">
    <property type="entry name" value="NADH-dep_flavin_reductase"/>
</dbReference>
<dbReference type="SMART" id="SM00903">
    <property type="entry name" value="Flavin_Reduct"/>
    <property type="match status" value="1"/>
</dbReference>
<dbReference type="OrthoDB" id="9792858at2"/>
<dbReference type="STRING" id="261654.GA0070611_2172"/>
<keyword evidence="1" id="KW-0560">Oxidoreductase</keyword>
<dbReference type="GO" id="GO:0042602">
    <property type="term" value="F:riboflavin reductase (NADPH) activity"/>
    <property type="evidence" value="ECO:0007669"/>
    <property type="project" value="TreeGrafter"/>
</dbReference>
<dbReference type="RefSeq" id="WP_091661852.1">
    <property type="nucleotide sequence ID" value="NZ_LT594323.1"/>
</dbReference>
<dbReference type="PANTHER" id="PTHR30466">
    <property type="entry name" value="FLAVIN REDUCTASE"/>
    <property type="match status" value="1"/>
</dbReference>
<feature type="domain" description="Flavin reductase like" evidence="2">
    <location>
        <begin position="23"/>
        <end position="170"/>
    </location>
</feature>
<dbReference type="GO" id="GO:0006208">
    <property type="term" value="P:pyrimidine nucleobase catabolic process"/>
    <property type="evidence" value="ECO:0007669"/>
    <property type="project" value="TreeGrafter"/>
</dbReference>
<evidence type="ECO:0000313" key="4">
    <source>
        <dbReference type="Proteomes" id="UP000199385"/>
    </source>
</evidence>
<name>A0A1A8ZGN6_9ACTN</name>
<dbReference type="Proteomes" id="UP000199385">
    <property type="component" value="Chromosome I"/>
</dbReference>
<reference evidence="4" key="1">
    <citation type="submission" date="2016-06" db="EMBL/GenBank/DDBJ databases">
        <authorList>
            <person name="Varghese N."/>
            <person name="Submissions Spin"/>
        </authorList>
    </citation>
    <scope>NUCLEOTIDE SEQUENCE [LARGE SCALE GENOMIC DNA]</scope>
    <source>
        <strain evidence="4">DSM 44815</strain>
    </source>
</reference>
<accession>A0A1A8ZGN6</accession>
<evidence type="ECO:0000313" key="3">
    <source>
        <dbReference type="EMBL" id="SBT43037.1"/>
    </source>
</evidence>
<gene>
    <name evidence="3" type="ORF">GA0070611_2172</name>
</gene>
<dbReference type="PATRIC" id="fig|261654.4.peg.2212"/>
<evidence type="ECO:0000256" key="1">
    <source>
        <dbReference type="ARBA" id="ARBA00023002"/>
    </source>
</evidence>
<sequence>MAEHRTRPDTGPVVDPGALRSLFGTFATGVTVVTVGGSAPHGMTANSFASVSLDPPLALVCVGRDTTTYARLRVRPRFAVSVLDADQEHLARYFADPGRPTGAAQFTGVDWRPGPATGAPLLAGALAWLECRLWRAYDGGDHVIVVGRLLAAERAGTPGALVFFGGRFGRLSAPDDPRPVVRAPVRRAAASG</sequence>
<dbReference type="GO" id="GO:0010181">
    <property type="term" value="F:FMN binding"/>
    <property type="evidence" value="ECO:0007669"/>
    <property type="project" value="InterPro"/>
</dbReference>
<keyword evidence="4" id="KW-1185">Reference proteome</keyword>
<proteinExistence type="predicted"/>
<dbReference type="AlphaFoldDB" id="A0A1A8ZGN6"/>
<dbReference type="SUPFAM" id="SSF50475">
    <property type="entry name" value="FMN-binding split barrel"/>
    <property type="match status" value="1"/>
</dbReference>
<dbReference type="Gene3D" id="2.30.110.10">
    <property type="entry name" value="Electron Transport, Fmn-binding Protein, Chain A"/>
    <property type="match status" value="1"/>
</dbReference>
<dbReference type="Pfam" id="PF01613">
    <property type="entry name" value="Flavin_Reduct"/>
    <property type="match status" value="1"/>
</dbReference>
<dbReference type="InterPro" id="IPR002563">
    <property type="entry name" value="Flavin_Rdtase-like_dom"/>
</dbReference>
<protein>
    <submittedName>
        <fullName evidence="3">NADH-FMN oxidoreductase RutF, flavin reductase (DIM6/NTAB) family</fullName>
    </submittedName>
</protein>
<evidence type="ECO:0000259" key="2">
    <source>
        <dbReference type="SMART" id="SM00903"/>
    </source>
</evidence>
<dbReference type="PANTHER" id="PTHR30466:SF1">
    <property type="entry name" value="FMN REDUCTASE (NADH) RUTF"/>
    <property type="match status" value="1"/>
</dbReference>
<organism evidence="3 4">
    <name type="scientific">Micromonospora auratinigra</name>
    <dbReference type="NCBI Taxonomy" id="261654"/>
    <lineage>
        <taxon>Bacteria</taxon>
        <taxon>Bacillati</taxon>
        <taxon>Actinomycetota</taxon>
        <taxon>Actinomycetes</taxon>
        <taxon>Micromonosporales</taxon>
        <taxon>Micromonosporaceae</taxon>
        <taxon>Micromonospora</taxon>
    </lineage>
</organism>
<dbReference type="EMBL" id="LT594323">
    <property type="protein sequence ID" value="SBT43037.1"/>
    <property type="molecule type" value="Genomic_DNA"/>
</dbReference>
<dbReference type="InterPro" id="IPR012349">
    <property type="entry name" value="Split_barrel_FMN-bd"/>
</dbReference>